<proteinExistence type="predicted"/>
<evidence type="ECO:0000313" key="5">
    <source>
        <dbReference type="Proteomes" id="UP000233778"/>
    </source>
</evidence>
<dbReference type="Proteomes" id="UP000233778">
    <property type="component" value="Chromosome"/>
</dbReference>
<evidence type="ECO:0000313" key="2">
    <source>
        <dbReference type="EMBL" id="AUH01094.1"/>
    </source>
</evidence>
<accession>A0A2I5T967</accession>
<gene>
    <name evidence="2" type="ORF">CWC46_15480</name>
    <name evidence="3" type="ORF">Ser39006_015485</name>
</gene>
<reference evidence="3" key="2">
    <citation type="submission" date="2013-09" db="EMBL/GenBank/DDBJ databases">
        <authorList>
            <person name="Wang G."/>
            <person name="Yang Y."/>
            <person name="Su Y."/>
        </authorList>
    </citation>
    <scope>NUCLEOTIDE SEQUENCE</scope>
    <source>
        <strain evidence="3">ATCC 39006</strain>
    </source>
</reference>
<dbReference type="RefSeq" id="WP_021015650.1">
    <property type="nucleotide sequence ID" value="NZ_CP025084.1"/>
</dbReference>
<reference evidence="2 5" key="3">
    <citation type="submission" date="2017-11" db="EMBL/GenBank/DDBJ databases">
        <title>Complete genome sequence of Serratia sp. ATCC 39006 LacA.</title>
        <authorList>
            <person name="Hampton H.G."/>
            <person name="Jackson S.A."/>
            <person name="Jauregui R."/>
            <person name="Poulter G.T.M."/>
            <person name="Salmond G.P.C."/>
            <person name="Fineran P.C."/>
        </authorList>
    </citation>
    <scope>NUCLEOTIDE SEQUENCE [LARGE SCALE GENOMIC DNA]</scope>
    <source>
        <strain evidence="2 5">ATCC 39006</strain>
    </source>
</reference>
<dbReference type="STRING" id="104623.Ser39006_02385"/>
<dbReference type="AlphaFoldDB" id="A0A2I5T967"/>
<reference evidence="3" key="4">
    <citation type="submission" date="2017-11" db="EMBL/GenBank/DDBJ databases">
        <title>Complete genome sequence of Serratia sp. ATCC 39006.</title>
        <authorList>
            <person name="Hampton H.G."/>
            <person name="Jackson S.A."/>
            <person name="Jauregui R."/>
            <person name="Poulter G.T.M."/>
            <person name="Salmond G.P.C."/>
            <person name="Fineran P.C."/>
        </authorList>
    </citation>
    <scope>NUCLEOTIDE SEQUENCE</scope>
    <source>
        <strain evidence="3">ATCC 39006</strain>
    </source>
</reference>
<dbReference type="OrthoDB" id="8374021at2"/>
<dbReference type="KEGG" id="serq:CWC46_15480"/>
<keyword evidence="4" id="KW-1185">Reference proteome</keyword>
<reference evidence="3 4" key="1">
    <citation type="journal article" date="2013" name="Genome Announc.">
        <title>Draft genome sequence of Serratia sp. strain ATCC 39006, a model bacterium for analysis of the biosynthesis and regulation of prodigiosin, a carbapenem, and gas vesicles.</title>
        <authorList>
            <person name="Fineran P.C."/>
            <person name="Iglesias Cans M.C."/>
            <person name="Ramsay J.P."/>
            <person name="Wilf N.M."/>
            <person name="Cossyleon D."/>
            <person name="McNeil M.B."/>
            <person name="Williamson N.R."/>
            <person name="Monson R.E."/>
            <person name="Becher S.A."/>
            <person name="Stanton J.A."/>
            <person name="Brugger K."/>
            <person name="Brown S.D."/>
            <person name="Salmond G.P."/>
        </authorList>
    </citation>
    <scope>NUCLEOTIDE SEQUENCE [LARGE SCALE GENOMIC DNA]</scope>
    <source>
        <strain evidence="3">ATCC 39006</strain>
        <strain evidence="4">ATCC 39006 / SC 11482</strain>
    </source>
</reference>
<dbReference type="KEGG" id="sera:Ser39006_015485"/>
<evidence type="ECO:0000259" key="1">
    <source>
        <dbReference type="Pfam" id="PF13490"/>
    </source>
</evidence>
<evidence type="ECO:0000313" key="3">
    <source>
        <dbReference type="EMBL" id="AUH05415.1"/>
    </source>
</evidence>
<evidence type="ECO:0000313" key="4">
    <source>
        <dbReference type="Proteomes" id="UP000017700"/>
    </source>
</evidence>
<sequence>MLTCRQATRLLSEAQDRPLALKEKAALRLHLMLCTGCRNFNQQIFSIRQISQAYAKRKGDDSDDDGQ</sequence>
<dbReference type="Proteomes" id="UP000017700">
    <property type="component" value="Chromosome"/>
</dbReference>
<feature type="domain" description="Putative zinc-finger" evidence="1">
    <location>
        <begin position="4"/>
        <end position="38"/>
    </location>
</feature>
<dbReference type="EMBL" id="CP025084">
    <property type="protein sequence ID" value="AUH05415.1"/>
    <property type="molecule type" value="Genomic_DNA"/>
</dbReference>
<dbReference type="EMBL" id="CP025085">
    <property type="protein sequence ID" value="AUH01094.1"/>
    <property type="molecule type" value="Genomic_DNA"/>
</dbReference>
<organism evidence="3 4">
    <name type="scientific">Serratia sp. (strain ATCC 39006)</name>
    <name type="common">Prodigiosinella confusarubida</name>
    <dbReference type="NCBI Taxonomy" id="104623"/>
    <lineage>
        <taxon>Bacteria</taxon>
        <taxon>Pseudomonadati</taxon>
        <taxon>Pseudomonadota</taxon>
        <taxon>Gammaproteobacteria</taxon>
        <taxon>Enterobacterales</taxon>
        <taxon>Pectobacteriaceae</taxon>
        <taxon>Prodigiosinella</taxon>
    </lineage>
</organism>
<protein>
    <recommendedName>
        <fullName evidence="1">Putative zinc-finger domain-containing protein</fullName>
    </recommendedName>
</protein>
<dbReference type="InterPro" id="IPR027383">
    <property type="entry name" value="Znf_put"/>
</dbReference>
<dbReference type="Pfam" id="PF13490">
    <property type="entry name" value="zf-HC2"/>
    <property type="match status" value="1"/>
</dbReference>
<name>A0A2I5T967_SERS3</name>